<protein>
    <recommendedName>
        <fullName evidence="2">RING-type domain-containing protein</fullName>
    </recommendedName>
</protein>
<dbReference type="EMBL" id="LAZR01020086">
    <property type="protein sequence ID" value="KKL90153.1"/>
    <property type="molecule type" value="Genomic_DNA"/>
</dbReference>
<name>A0A0F9FV47_9ZZZZ</name>
<feature type="non-terminal residue" evidence="1">
    <location>
        <position position="1"/>
    </location>
</feature>
<gene>
    <name evidence="1" type="ORF">LCGC14_1907490</name>
</gene>
<dbReference type="AlphaFoldDB" id="A0A0F9FV47"/>
<evidence type="ECO:0000313" key="1">
    <source>
        <dbReference type="EMBL" id="KKL90153.1"/>
    </source>
</evidence>
<proteinExistence type="predicted"/>
<reference evidence="1" key="1">
    <citation type="journal article" date="2015" name="Nature">
        <title>Complex archaea that bridge the gap between prokaryotes and eukaryotes.</title>
        <authorList>
            <person name="Spang A."/>
            <person name="Saw J.H."/>
            <person name="Jorgensen S.L."/>
            <person name="Zaremba-Niedzwiedzka K."/>
            <person name="Martijn J."/>
            <person name="Lind A.E."/>
            <person name="van Eijk R."/>
            <person name="Schleper C."/>
            <person name="Guy L."/>
            <person name="Ettema T.J."/>
        </authorList>
    </citation>
    <scope>NUCLEOTIDE SEQUENCE</scope>
</reference>
<sequence>MGRTVATHLLSICDECEDAFCPTCEAPHTCSKCGRVYCGDCAGKLLDSENVCDLCRED</sequence>
<evidence type="ECO:0008006" key="2">
    <source>
        <dbReference type="Google" id="ProtNLM"/>
    </source>
</evidence>
<dbReference type="SUPFAM" id="SSF57903">
    <property type="entry name" value="FYVE/PHD zinc finger"/>
    <property type="match status" value="1"/>
</dbReference>
<accession>A0A0F9FV47</accession>
<comment type="caution">
    <text evidence="1">The sequence shown here is derived from an EMBL/GenBank/DDBJ whole genome shotgun (WGS) entry which is preliminary data.</text>
</comment>
<dbReference type="InterPro" id="IPR011011">
    <property type="entry name" value="Znf_FYVE_PHD"/>
</dbReference>
<organism evidence="1">
    <name type="scientific">marine sediment metagenome</name>
    <dbReference type="NCBI Taxonomy" id="412755"/>
    <lineage>
        <taxon>unclassified sequences</taxon>
        <taxon>metagenomes</taxon>
        <taxon>ecological metagenomes</taxon>
    </lineage>
</organism>